<dbReference type="InterPro" id="IPR051534">
    <property type="entry name" value="CBASS_pafABC_assoc_protein"/>
</dbReference>
<dbReference type="PANTHER" id="PTHR34580">
    <property type="match status" value="1"/>
</dbReference>
<dbReference type="InterPro" id="IPR036388">
    <property type="entry name" value="WH-like_DNA-bd_sf"/>
</dbReference>
<proteinExistence type="predicted"/>
<evidence type="ECO:0008006" key="4">
    <source>
        <dbReference type="Google" id="ProtNLM"/>
    </source>
</evidence>
<accession>A0AA97GUT4</accession>
<dbReference type="Pfam" id="PF08279">
    <property type="entry name" value="HTH_11"/>
    <property type="match status" value="1"/>
</dbReference>
<feature type="domain" description="WYL" evidence="2">
    <location>
        <begin position="129"/>
        <end position="191"/>
    </location>
</feature>
<name>A0AA97GUT4_9ACTN</name>
<dbReference type="SUPFAM" id="SSF46785">
    <property type="entry name" value="Winged helix' DNA-binding domain"/>
    <property type="match status" value="1"/>
</dbReference>
<protein>
    <recommendedName>
        <fullName evidence="4">WYL domain-containing protein</fullName>
    </recommendedName>
</protein>
<dbReference type="InterPro" id="IPR036390">
    <property type="entry name" value="WH_DNA-bd_sf"/>
</dbReference>
<dbReference type="Pfam" id="PF13280">
    <property type="entry name" value="WYL"/>
    <property type="match status" value="1"/>
</dbReference>
<evidence type="ECO:0000313" key="3">
    <source>
        <dbReference type="EMBL" id="WOC13313.1"/>
    </source>
</evidence>
<gene>
    <name evidence="3" type="ORF">MP11Mi_24140</name>
</gene>
<reference evidence="3" key="1">
    <citation type="submission" date="2023-06" db="EMBL/GenBank/DDBJ databases">
        <title>Gordonia sp. nov. and Pseudochrobactrum sp. nov., two species isolated from the burying beetle Nicrophorus vespilloides.</title>
        <authorList>
            <person name="Poehlein A."/>
            <person name="Guzman J."/>
            <person name="Daniel R."/>
            <person name="Vilcinskas A."/>
        </authorList>
    </citation>
    <scope>NUCLEOTIDE SEQUENCE</scope>
    <source>
        <strain evidence="3">MP11Mi</strain>
    </source>
</reference>
<evidence type="ECO:0000259" key="2">
    <source>
        <dbReference type="Pfam" id="PF13280"/>
    </source>
</evidence>
<feature type="domain" description="Helix-turn-helix type 11" evidence="1">
    <location>
        <begin position="4"/>
        <end position="54"/>
    </location>
</feature>
<dbReference type="PROSITE" id="PS52050">
    <property type="entry name" value="WYL"/>
    <property type="match status" value="1"/>
</dbReference>
<dbReference type="EMBL" id="CP128986">
    <property type="protein sequence ID" value="WOC13313.1"/>
    <property type="molecule type" value="Genomic_DNA"/>
</dbReference>
<dbReference type="PANTHER" id="PTHR34580:SF3">
    <property type="entry name" value="PROTEIN PAFB"/>
    <property type="match status" value="1"/>
</dbReference>
<organism evidence="3">
    <name type="scientific">Gordonia sp. MP11Mi</name>
    <dbReference type="NCBI Taxonomy" id="3022769"/>
    <lineage>
        <taxon>Bacteria</taxon>
        <taxon>Bacillati</taxon>
        <taxon>Actinomycetota</taxon>
        <taxon>Actinomycetes</taxon>
        <taxon>Mycobacteriales</taxon>
        <taxon>Gordoniaceae</taxon>
        <taxon>Gordonia</taxon>
    </lineage>
</organism>
<dbReference type="Gene3D" id="1.10.10.10">
    <property type="entry name" value="Winged helix-like DNA-binding domain superfamily/Winged helix DNA-binding domain"/>
    <property type="match status" value="1"/>
</dbReference>
<dbReference type="InterPro" id="IPR026881">
    <property type="entry name" value="WYL_dom"/>
</dbReference>
<dbReference type="InterPro" id="IPR013196">
    <property type="entry name" value="HTH_11"/>
</dbReference>
<sequence length="313" mass="34817">MLALLSLLQVPRVWPGTVLADRLEVTARTVRRDVDRLRDLGYRIRAVKGPDGGYLLEAGAELPPLRFDDEQAVAIAIALRGAPAIGVETDEASQRALATVRQLMPSRLRHRLDGVQFASSAPPARVAPEVLVAVGAAVTQRMTLRMVYGSSDTEIRRVQPHGLVARNGRWYLVAWDLDRDDWRIFRLDRVTPRTPSGPRFEPRPIPTGDASTFLAARAKGASDQDRWPCIGEFELDVPAQEVARWVHDGEVEALTEHTTRVKFGSWSWAGLLSAVLRFDADFRVVGPDELSVAAADLEQRLHRSRQPDGSRDR</sequence>
<dbReference type="AlphaFoldDB" id="A0AA97GUT4"/>
<evidence type="ECO:0000259" key="1">
    <source>
        <dbReference type="Pfam" id="PF08279"/>
    </source>
</evidence>